<dbReference type="RefSeq" id="WP_134760356.1">
    <property type="nucleotide sequence ID" value="NZ_CP038152.1"/>
</dbReference>
<keyword evidence="2" id="KW-1185">Reference proteome</keyword>
<sequence length="76" mass="8607">MDLRVDQYPHFEKYVTDSLTESRAGHADSEDSDISGLPYLLADRSSRAHMPDQWPCGHRQEPCHAAHHACQRSAFA</sequence>
<dbReference type="AlphaFoldDB" id="A0A4P7D5V3"/>
<dbReference type="KEGG" id="ppai:E1956_44545"/>
<organism evidence="1 2">
    <name type="scientific">Paraburkholderia pallida</name>
    <dbReference type="NCBI Taxonomy" id="2547399"/>
    <lineage>
        <taxon>Bacteria</taxon>
        <taxon>Pseudomonadati</taxon>
        <taxon>Pseudomonadota</taxon>
        <taxon>Betaproteobacteria</taxon>
        <taxon>Burkholderiales</taxon>
        <taxon>Burkholderiaceae</taxon>
        <taxon>Paraburkholderia</taxon>
    </lineage>
</organism>
<accession>A0A4P7D5V3</accession>
<keyword evidence="1" id="KW-0614">Plasmid</keyword>
<reference evidence="1 2" key="1">
    <citation type="submission" date="2019-03" db="EMBL/GenBank/DDBJ databases">
        <title>Paraburkholderia sp. 7MH5, isolated from subtropical forest soil.</title>
        <authorList>
            <person name="Gao Z.-H."/>
            <person name="Qiu L.-H."/>
        </authorList>
    </citation>
    <scope>NUCLEOTIDE SEQUENCE [LARGE SCALE GENOMIC DNA]</scope>
    <source>
        <strain evidence="1 2">7MH5</strain>
        <plasmid evidence="1 2">unnamed1</plasmid>
    </source>
</reference>
<dbReference type="GeneID" id="39650023"/>
<name>A0A4P7D5V3_9BURK</name>
<evidence type="ECO:0000313" key="2">
    <source>
        <dbReference type="Proteomes" id="UP000295727"/>
    </source>
</evidence>
<gene>
    <name evidence="1" type="ORF">E1956_44545</name>
</gene>
<dbReference type="Proteomes" id="UP000295727">
    <property type="component" value="Plasmid unnamed1"/>
</dbReference>
<proteinExistence type="predicted"/>
<geneLocation type="plasmid" evidence="1 2">
    <name>unnamed1</name>
</geneLocation>
<evidence type="ECO:0000313" key="1">
    <source>
        <dbReference type="EMBL" id="QBR04201.1"/>
    </source>
</evidence>
<protein>
    <submittedName>
        <fullName evidence="1">Uncharacterized protein</fullName>
    </submittedName>
</protein>
<dbReference type="EMBL" id="CP038152">
    <property type="protein sequence ID" value="QBR04201.1"/>
    <property type="molecule type" value="Genomic_DNA"/>
</dbReference>